<keyword evidence="1" id="KW-0812">Transmembrane</keyword>
<sequence length="193" mass="22038">MSGLVYQKCHRELIKAEGPTQKEYLWHLTYCKMAMVAAVAIVAVATGAASGSKKKRIRGGVENEYNPKTCRRCWTEEEEKTLTYAMKNLFVRGYKADNVFKRGYQILLEQAMMQAFNETILRDSATGNTAEGFADVVQQLLNKDINKEKGEDNEDDLMSSFCDKTNDRLSEICRRIEFEHDATLSRKVVFEVL</sequence>
<dbReference type="Proteomes" id="UP000826271">
    <property type="component" value="Unassembled WGS sequence"/>
</dbReference>
<reference evidence="2" key="1">
    <citation type="submission" date="2019-10" db="EMBL/GenBank/DDBJ databases">
        <authorList>
            <person name="Zhang R."/>
            <person name="Pan Y."/>
            <person name="Wang J."/>
            <person name="Ma R."/>
            <person name="Yu S."/>
        </authorList>
    </citation>
    <scope>NUCLEOTIDE SEQUENCE</scope>
    <source>
        <strain evidence="2">LA-IB0</strain>
        <tissue evidence="2">Leaf</tissue>
    </source>
</reference>
<evidence type="ECO:0000313" key="2">
    <source>
        <dbReference type="EMBL" id="KAG8377627.1"/>
    </source>
</evidence>
<gene>
    <name evidence="2" type="ORF">BUALT_Bualt08G0052700</name>
</gene>
<organism evidence="2 3">
    <name type="scientific">Buddleja alternifolia</name>
    <dbReference type="NCBI Taxonomy" id="168488"/>
    <lineage>
        <taxon>Eukaryota</taxon>
        <taxon>Viridiplantae</taxon>
        <taxon>Streptophyta</taxon>
        <taxon>Embryophyta</taxon>
        <taxon>Tracheophyta</taxon>
        <taxon>Spermatophyta</taxon>
        <taxon>Magnoliopsida</taxon>
        <taxon>eudicotyledons</taxon>
        <taxon>Gunneridae</taxon>
        <taxon>Pentapetalae</taxon>
        <taxon>asterids</taxon>
        <taxon>lamiids</taxon>
        <taxon>Lamiales</taxon>
        <taxon>Scrophulariaceae</taxon>
        <taxon>Buddlejeae</taxon>
        <taxon>Buddleja</taxon>
    </lineage>
</organism>
<accession>A0AAV6XCD7</accession>
<name>A0AAV6XCD7_9LAMI</name>
<keyword evidence="3" id="KW-1185">Reference proteome</keyword>
<dbReference type="EMBL" id="WHWC01000008">
    <property type="protein sequence ID" value="KAG8377627.1"/>
    <property type="molecule type" value="Genomic_DNA"/>
</dbReference>
<protein>
    <submittedName>
        <fullName evidence="2">Uncharacterized protein</fullName>
    </submittedName>
</protein>
<dbReference type="AlphaFoldDB" id="A0AAV6XCD7"/>
<feature type="transmembrane region" description="Helical" evidence="1">
    <location>
        <begin position="24"/>
        <end position="49"/>
    </location>
</feature>
<evidence type="ECO:0000256" key="1">
    <source>
        <dbReference type="SAM" id="Phobius"/>
    </source>
</evidence>
<evidence type="ECO:0000313" key="3">
    <source>
        <dbReference type="Proteomes" id="UP000826271"/>
    </source>
</evidence>
<keyword evidence="1" id="KW-1133">Transmembrane helix</keyword>
<proteinExistence type="predicted"/>
<keyword evidence="1" id="KW-0472">Membrane</keyword>
<comment type="caution">
    <text evidence="2">The sequence shown here is derived from an EMBL/GenBank/DDBJ whole genome shotgun (WGS) entry which is preliminary data.</text>
</comment>